<accession>A0A1X2HVX0</accession>
<feature type="region of interest" description="Disordered" evidence="1">
    <location>
        <begin position="142"/>
        <end position="198"/>
    </location>
</feature>
<reference evidence="3 4" key="1">
    <citation type="submission" date="2016-07" db="EMBL/GenBank/DDBJ databases">
        <title>Pervasive Adenine N6-methylation of Active Genes in Fungi.</title>
        <authorList>
            <consortium name="DOE Joint Genome Institute"/>
            <person name="Mondo S.J."/>
            <person name="Dannebaum R.O."/>
            <person name="Kuo R.C."/>
            <person name="Labutti K."/>
            <person name="Haridas S."/>
            <person name="Kuo A."/>
            <person name="Salamov A."/>
            <person name="Ahrendt S.R."/>
            <person name="Lipzen A."/>
            <person name="Sullivan W."/>
            <person name="Andreopoulos W.B."/>
            <person name="Clum A."/>
            <person name="Lindquist E."/>
            <person name="Daum C."/>
            <person name="Ramamoorthy G.K."/>
            <person name="Gryganskyi A."/>
            <person name="Culley D."/>
            <person name="Magnuson J.K."/>
            <person name="James T.Y."/>
            <person name="O'Malley M.A."/>
            <person name="Stajich J.E."/>
            <person name="Spatafora J.W."/>
            <person name="Visel A."/>
            <person name="Grigoriev I.V."/>
        </authorList>
    </citation>
    <scope>NUCLEOTIDE SEQUENCE [LARGE SCALE GENOMIC DNA]</scope>
    <source>
        <strain evidence="3 4">NRRL 2496</strain>
    </source>
</reference>
<keyword evidence="2" id="KW-0812">Transmembrane</keyword>
<feature type="region of interest" description="Disordered" evidence="1">
    <location>
        <begin position="100"/>
        <end position="129"/>
    </location>
</feature>
<keyword evidence="2" id="KW-1133">Transmembrane helix</keyword>
<dbReference type="InParanoid" id="A0A1X2HVX0"/>
<sequence length="198" mass="21038">MIGNDSVFILFGVDQNGATQGDFHVLNTRTWTWTDRLQGLSPTAPNLTASSQAASQDNDNGHGASAGAIAGAVVGSVAGVAIIVGIFAFCFTRRRRETPRYQDANEKQDFESSGAAQHSSLPPPQYHLGAVDTPAIGLPYYDHQHSVSSPTEYGNESSSYAYRLSTDASSSENKPDGSRPAVDSPIRLTLQPVKPDGL</sequence>
<organism evidence="3 4">
    <name type="scientific">Syncephalastrum racemosum</name>
    <name type="common">Filamentous fungus</name>
    <dbReference type="NCBI Taxonomy" id="13706"/>
    <lineage>
        <taxon>Eukaryota</taxon>
        <taxon>Fungi</taxon>
        <taxon>Fungi incertae sedis</taxon>
        <taxon>Mucoromycota</taxon>
        <taxon>Mucoromycotina</taxon>
        <taxon>Mucoromycetes</taxon>
        <taxon>Mucorales</taxon>
        <taxon>Syncephalastraceae</taxon>
        <taxon>Syncephalastrum</taxon>
    </lineage>
</organism>
<feature type="region of interest" description="Disordered" evidence="1">
    <location>
        <begin position="42"/>
        <end position="63"/>
    </location>
</feature>
<evidence type="ECO:0000313" key="3">
    <source>
        <dbReference type="EMBL" id="ORZ03716.1"/>
    </source>
</evidence>
<protein>
    <submittedName>
        <fullName evidence="3">Uncharacterized protein</fullName>
    </submittedName>
</protein>
<dbReference type="Proteomes" id="UP000242180">
    <property type="component" value="Unassembled WGS sequence"/>
</dbReference>
<dbReference type="AlphaFoldDB" id="A0A1X2HVX0"/>
<comment type="caution">
    <text evidence="3">The sequence shown here is derived from an EMBL/GenBank/DDBJ whole genome shotgun (WGS) entry which is preliminary data.</text>
</comment>
<dbReference type="OrthoDB" id="2363417at2759"/>
<feature type="transmembrane region" description="Helical" evidence="2">
    <location>
        <begin position="68"/>
        <end position="91"/>
    </location>
</feature>
<keyword evidence="4" id="KW-1185">Reference proteome</keyword>
<gene>
    <name evidence="3" type="ORF">BCR43DRAFT_483843</name>
</gene>
<evidence type="ECO:0000313" key="4">
    <source>
        <dbReference type="Proteomes" id="UP000242180"/>
    </source>
</evidence>
<evidence type="ECO:0000256" key="2">
    <source>
        <dbReference type="SAM" id="Phobius"/>
    </source>
</evidence>
<feature type="compositionally biased region" description="Polar residues" evidence="1">
    <location>
        <begin position="42"/>
        <end position="58"/>
    </location>
</feature>
<feature type="compositionally biased region" description="Polar residues" evidence="1">
    <location>
        <begin position="146"/>
        <end position="172"/>
    </location>
</feature>
<dbReference type="EMBL" id="MCGN01000001">
    <property type="protein sequence ID" value="ORZ03716.1"/>
    <property type="molecule type" value="Genomic_DNA"/>
</dbReference>
<name>A0A1X2HVX0_SYNRA</name>
<proteinExistence type="predicted"/>
<evidence type="ECO:0000256" key="1">
    <source>
        <dbReference type="SAM" id="MobiDB-lite"/>
    </source>
</evidence>
<feature type="compositionally biased region" description="Basic and acidic residues" evidence="1">
    <location>
        <begin position="100"/>
        <end position="110"/>
    </location>
</feature>
<keyword evidence="2" id="KW-0472">Membrane</keyword>
<dbReference type="STRING" id="13706.A0A1X2HVX0"/>